<keyword evidence="1" id="KW-1133">Transmembrane helix</keyword>
<accession>A0A6P6XR30</accession>
<keyword evidence="1" id="KW-0812">Transmembrane</keyword>
<proteinExistence type="predicted"/>
<evidence type="ECO:0000313" key="3">
    <source>
        <dbReference type="RefSeq" id="XP_027195316.1"/>
    </source>
</evidence>
<dbReference type="AlphaFoldDB" id="A0A6P6XR30"/>
<dbReference type="Proteomes" id="UP000515146">
    <property type="component" value="Unplaced"/>
</dbReference>
<dbReference type="OrthoDB" id="10481224at2759"/>
<reference evidence="3" key="1">
    <citation type="submission" date="2025-08" db="UniProtKB">
        <authorList>
            <consortium name="RefSeq"/>
        </authorList>
    </citation>
    <scope>IDENTIFICATION</scope>
    <source>
        <strain evidence="3">Airmid</strain>
    </source>
</reference>
<protein>
    <submittedName>
        <fullName evidence="3">Uncharacterized protein LOC113789913</fullName>
    </submittedName>
</protein>
<evidence type="ECO:0000313" key="2">
    <source>
        <dbReference type="Proteomes" id="UP000515146"/>
    </source>
</evidence>
<organism evidence="2 3">
    <name type="scientific">Dermatophagoides pteronyssinus</name>
    <name type="common">European house dust mite</name>
    <dbReference type="NCBI Taxonomy" id="6956"/>
    <lineage>
        <taxon>Eukaryota</taxon>
        <taxon>Metazoa</taxon>
        <taxon>Ecdysozoa</taxon>
        <taxon>Arthropoda</taxon>
        <taxon>Chelicerata</taxon>
        <taxon>Arachnida</taxon>
        <taxon>Acari</taxon>
        <taxon>Acariformes</taxon>
        <taxon>Sarcoptiformes</taxon>
        <taxon>Astigmata</taxon>
        <taxon>Psoroptidia</taxon>
        <taxon>Analgoidea</taxon>
        <taxon>Pyroglyphidae</taxon>
        <taxon>Dermatophagoidinae</taxon>
        <taxon>Dermatophagoides</taxon>
    </lineage>
</organism>
<sequence length="183" mass="21026">MDCLMKLGSKALGIDAFMKLPKKNPWSFWTGICVLVLCLLFWLGTFMLNKFSFVDESLLPITMATITTNTIVTTTIQSVIDKPKDEYDKCLKIIDTKSTQSSSSMVKLVGKCCPEPDDCKCFLDNKTRNIIKKSCPELFTKNFAQICYPLQRYKRQTIVENNSIDNRIISFKLKFRENYSIVE</sequence>
<dbReference type="InParanoid" id="A0A6P6XR30"/>
<keyword evidence="1" id="KW-0472">Membrane</keyword>
<dbReference type="KEGG" id="dpte:113789913"/>
<dbReference type="RefSeq" id="XP_027195316.1">
    <property type="nucleotide sequence ID" value="XM_027339515.1"/>
</dbReference>
<keyword evidence="2" id="KW-1185">Reference proteome</keyword>
<gene>
    <name evidence="3" type="primary">LOC113789913</name>
</gene>
<evidence type="ECO:0000256" key="1">
    <source>
        <dbReference type="SAM" id="Phobius"/>
    </source>
</evidence>
<name>A0A6P6XR30_DERPT</name>
<feature type="transmembrane region" description="Helical" evidence="1">
    <location>
        <begin position="26"/>
        <end position="48"/>
    </location>
</feature>